<organism evidence="1 2">
    <name type="scientific">Acetobacter sacchari</name>
    <dbReference type="NCBI Taxonomy" id="2661687"/>
    <lineage>
        <taxon>Bacteria</taxon>
        <taxon>Pseudomonadati</taxon>
        <taxon>Pseudomonadota</taxon>
        <taxon>Alphaproteobacteria</taxon>
        <taxon>Acetobacterales</taxon>
        <taxon>Acetobacteraceae</taxon>
        <taxon>Acetobacter</taxon>
    </lineage>
</organism>
<evidence type="ECO:0000313" key="1">
    <source>
        <dbReference type="EMBL" id="MBO1358450.1"/>
    </source>
</evidence>
<dbReference type="EMBL" id="JAFVMF010000001">
    <property type="protein sequence ID" value="MBO1358450.1"/>
    <property type="molecule type" value="Genomic_DNA"/>
</dbReference>
<keyword evidence="2" id="KW-1185">Reference proteome</keyword>
<sequence>MDYSAQTPLRVAETPLDRKRCETNVKGARWNPVRWLETSPIHLALREDGSGVQATCRPCRAYTATLRAGWRVARDPVETGNA</sequence>
<reference evidence="1 2" key="1">
    <citation type="submission" date="2021-03" db="EMBL/GenBank/DDBJ databases">
        <title>The complete genome sequence of Acetobacter sacchari TBRC 11175.</title>
        <authorList>
            <person name="Charoenyingcharoen P."/>
            <person name="Yukphan P."/>
        </authorList>
    </citation>
    <scope>NUCLEOTIDE SEQUENCE [LARGE SCALE GENOMIC DNA]</scope>
    <source>
        <strain evidence="1 2">TBRC 11175</strain>
    </source>
</reference>
<name>A0ABS3LRB0_9PROT</name>
<comment type="caution">
    <text evidence="1">The sequence shown here is derived from an EMBL/GenBank/DDBJ whole genome shotgun (WGS) entry which is preliminary data.</text>
</comment>
<gene>
    <name evidence="1" type="ORF">J2D73_01375</name>
</gene>
<accession>A0ABS3LRB0</accession>
<dbReference type="RefSeq" id="WP_207878639.1">
    <property type="nucleotide sequence ID" value="NZ_JAFVMF010000001.1"/>
</dbReference>
<protein>
    <submittedName>
        <fullName evidence="1">Uncharacterized protein</fullName>
    </submittedName>
</protein>
<evidence type="ECO:0000313" key="2">
    <source>
        <dbReference type="Proteomes" id="UP000664771"/>
    </source>
</evidence>
<proteinExistence type="predicted"/>
<dbReference type="Proteomes" id="UP000664771">
    <property type="component" value="Unassembled WGS sequence"/>
</dbReference>